<accession>A0A0F9ZBF3</accession>
<evidence type="ECO:0000259" key="4">
    <source>
        <dbReference type="Pfam" id="PF01207"/>
    </source>
</evidence>
<dbReference type="PANTHER" id="PTHR42907:SF1">
    <property type="entry name" value="FMN-LINKED OXIDOREDUCTASES SUPERFAMILY PROTEIN"/>
    <property type="match status" value="1"/>
</dbReference>
<comment type="caution">
    <text evidence="5">The sequence shown here is derived from an EMBL/GenBank/DDBJ whole genome shotgun (WGS) entry which is preliminary data.</text>
</comment>
<dbReference type="GO" id="GO:0017150">
    <property type="term" value="F:tRNA dihydrouridine synthase activity"/>
    <property type="evidence" value="ECO:0007669"/>
    <property type="project" value="InterPro"/>
</dbReference>
<dbReference type="Gene3D" id="3.20.20.70">
    <property type="entry name" value="Aldolase class I"/>
    <property type="match status" value="1"/>
</dbReference>
<keyword evidence="6" id="KW-1185">Reference proteome</keyword>
<dbReference type="Proteomes" id="UP000034350">
    <property type="component" value="Unassembled WGS sequence"/>
</dbReference>
<dbReference type="OMA" id="NNMIGAC"/>
<dbReference type="GeneID" id="36320274"/>
<dbReference type="AlphaFoldDB" id="A0A0F9ZBF3"/>
<evidence type="ECO:0000256" key="2">
    <source>
        <dbReference type="ARBA" id="ARBA00022857"/>
    </source>
</evidence>
<dbReference type="VEuPathDB" id="MicrosporidiaDB:NCER_101742"/>
<dbReference type="InterPro" id="IPR004653">
    <property type="entry name" value="DusA"/>
</dbReference>
<dbReference type="CDD" id="cd02801">
    <property type="entry name" value="DUS_like_FMN"/>
    <property type="match status" value="1"/>
</dbReference>
<reference evidence="5 6" key="1">
    <citation type="journal article" date="2015" name="Environ. Microbiol.">
        <title>Genome analyses suggest the presence of polyploidy and recent human-driven expansions in eight global populations of the honeybee pathogen Nosema ceranae.</title>
        <authorList>
            <person name="Pelin A."/>
            <person name="Selman M."/>
            <person name="Aris-Brosou S."/>
            <person name="Farinelli L."/>
            <person name="Corradi N."/>
        </authorList>
    </citation>
    <scope>NUCLEOTIDE SEQUENCE [LARGE SCALE GENOMIC DNA]</scope>
    <source>
        <strain evidence="5 6">PA08 1199</strain>
    </source>
</reference>
<dbReference type="VEuPathDB" id="MicrosporidiaDB:AAJ76_3600040819"/>
<dbReference type="VEuPathDB" id="MicrosporidiaDB:G9O61_00g019800"/>
<evidence type="ECO:0000313" key="5">
    <source>
        <dbReference type="EMBL" id="KKO75019.1"/>
    </source>
</evidence>
<feature type="domain" description="DUS-like FMN-binding" evidence="4">
    <location>
        <begin position="19"/>
        <end position="318"/>
    </location>
</feature>
<dbReference type="GO" id="GO:0000049">
    <property type="term" value="F:tRNA binding"/>
    <property type="evidence" value="ECO:0007669"/>
    <property type="project" value="UniProtKB-KW"/>
</dbReference>
<organism evidence="5 6">
    <name type="scientific">Vairimorpha ceranae</name>
    <dbReference type="NCBI Taxonomy" id="40302"/>
    <lineage>
        <taxon>Eukaryota</taxon>
        <taxon>Fungi</taxon>
        <taxon>Fungi incertae sedis</taxon>
        <taxon>Microsporidia</taxon>
        <taxon>Nosematidae</taxon>
        <taxon>Vairimorpha</taxon>
    </lineage>
</organism>
<evidence type="ECO:0000256" key="1">
    <source>
        <dbReference type="ARBA" id="ARBA00022555"/>
    </source>
</evidence>
<dbReference type="Pfam" id="PF01207">
    <property type="entry name" value="Dus"/>
    <property type="match status" value="1"/>
</dbReference>
<keyword evidence="2" id="KW-0521">NADP</keyword>
<dbReference type="RefSeq" id="XP_024330761.1">
    <property type="nucleotide sequence ID" value="XM_024475335.1"/>
</dbReference>
<dbReference type="SUPFAM" id="SSF51395">
    <property type="entry name" value="FMN-linked oxidoreductases"/>
    <property type="match status" value="1"/>
</dbReference>
<dbReference type="EMBL" id="JPQZ01000036">
    <property type="protein sequence ID" value="KKO75019.1"/>
    <property type="molecule type" value="Genomic_DNA"/>
</dbReference>
<dbReference type="OrthoDB" id="10262250at2759"/>
<keyword evidence="1" id="KW-0820">tRNA-binding</keyword>
<proteinExistence type="predicted"/>
<dbReference type="InterPro" id="IPR035587">
    <property type="entry name" value="DUS-like_FMN-bd"/>
</dbReference>
<evidence type="ECO:0000256" key="3">
    <source>
        <dbReference type="ARBA" id="ARBA00022884"/>
    </source>
</evidence>
<keyword evidence="3" id="KW-0694">RNA-binding</keyword>
<name>A0A0F9ZBF3_9MICR</name>
<dbReference type="PANTHER" id="PTHR42907">
    <property type="entry name" value="FMN-LINKED OXIDOREDUCTASES SUPERFAMILY PROTEIN"/>
    <property type="match status" value="1"/>
</dbReference>
<dbReference type="NCBIfam" id="NF008774">
    <property type="entry name" value="PRK11815.1"/>
    <property type="match status" value="1"/>
</dbReference>
<sequence>MDLSTGINSENFKTKEICLAPMLDVTTANFRRFVRLTSEHTILFTELIVANTVIHIDKEKLIERLGDIDERTVVQIGGSDVNEIVNAICVLKDVGCKHFNLNVGCPSTRVQKGCFGAVLMKNKELISEIINSVYKKCDIVLSLKIRTGVDNYDTYEFFRDFVHFLVKNTPVKKFYVHARKCWLLGLSPKQNRNIPPLNYSFVYKIKEEFPHVLFILNGGLKKIADFNKLFCNNNLTLDGIMIGREAIKNILVFRSFENYLHESSQDTIFSVVKKYLNKFELSKPITFRILNPLQNILHGQKGTKKWKIFLNESVHKKKLTVSDFIDEIESLGLSDI</sequence>
<dbReference type="InterPro" id="IPR013785">
    <property type="entry name" value="Aldolase_TIM"/>
</dbReference>
<protein>
    <submittedName>
        <fullName evidence="5">Trna-dihydrouridine synthase</fullName>
    </submittedName>
</protein>
<gene>
    <name evidence="5" type="ORF">AAJ76_3600040819</name>
</gene>
<evidence type="ECO:0000313" key="6">
    <source>
        <dbReference type="Proteomes" id="UP000034350"/>
    </source>
</evidence>